<keyword evidence="2" id="KW-0812">Transmembrane</keyword>
<evidence type="ECO:0000256" key="1">
    <source>
        <dbReference type="SAM" id="MobiDB-lite"/>
    </source>
</evidence>
<organism evidence="3 4">
    <name type="scientific">Rosistilla oblonga</name>
    <dbReference type="NCBI Taxonomy" id="2527990"/>
    <lineage>
        <taxon>Bacteria</taxon>
        <taxon>Pseudomonadati</taxon>
        <taxon>Planctomycetota</taxon>
        <taxon>Planctomycetia</taxon>
        <taxon>Pirellulales</taxon>
        <taxon>Pirellulaceae</taxon>
        <taxon>Rosistilla</taxon>
    </lineage>
</organism>
<feature type="region of interest" description="Disordered" evidence="1">
    <location>
        <begin position="50"/>
        <end position="82"/>
    </location>
</feature>
<evidence type="ECO:0000256" key="2">
    <source>
        <dbReference type="SAM" id="Phobius"/>
    </source>
</evidence>
<keyword evidence="2" id="KW-1133">Transmembrane helix</keyword>
<evidence type="ECO:0000313" key="4">
    <source>
        <dbReference type="Proteomes" id="UP000316770"/>
    </source>
</evidence>
<evidence type="ECO:0000313" key="3">
    <source>
        <dbReference type="EMBL" id="QDV57223.1"/>
    </source>
</evidence>
<dbReference type="EMBL" id="CP036318">
    <property type="protein sequence ID" value="QDV57223.1"/>
    <property type="molecule type" value="Genomic_DNA"/>
</dbReference>
<gene>
    <name evidence="3" type="ORF">Mal33_32270</name>
</gene>
<keyword evidence="2" id="KW-0472">Membrane</keyword>
<dbReference type="Proteomes" id="UP000316770">
    <property type="component" value="Chromosome"/>
</dbReference>
<name>A0A518IVV9_9BACT</name>
<sequence>MMFRALIILPLIILPLIILQLIILQLIILQLIILQLIILQLIILPTDAAKYSTNDSPRRDGIASGWRVLSDRSSQPAPGLRG</sequence>
<dbReference type="AlphaFoldDB" id="A0A518IVV9"/>
<protein>
    <submittedName>
        <fullName evidence="3">Uncharacterized protein</fullName>
    </submittedName>
</protein>
<proteinExistence type="predicted"/>
<accession>A0A518IVV9</accession>
<keyword evidence="4" id="KW-1185">Reference proteome</keyword>
<feature type="transmembrane region" description="Helical" evidence="2">
    <location>
        <begin position="6"/>
        <end position="34"/>
    </location>
</feature>
<reference evidence="3 4" key="1">
    <citation type="submission" date="2019-02" db="EMBL/GenBank/DDBJ databases">
        <title>Deep-cultivation of Planctomycetes and their phenomic and genomic characterization uncovers novel biology.</title>
        <authorList>
            <person name="Wiegand S."/>
            <person name="Jogler M."/>
            <person name="Boedeker C."/>
            <person name="Pinto D."/>
            <person name="Vollmers J."/>
            <person name="Rivas-Marin E."/>
            <person name="Kohn T."/>
            <person name="Peeters S.H."/>
            <person name="Heuer A."/>
            <person name="Rast P."/>
            <person name="Oberbeckmann S."/>
            <person name="Bunk B."/>
            <person name="Jeske O."/>
            <person name="Meyerdierks A."/>
            <person name="Storesund J.E."/>
            <person name="Kallscheuer N."/>
            <person name="Luecker S."/>
            <person name="Lage O.M."/>
            <person name="Pohl T."/>
            <person name="Merkel B.J."/>
            <person name="Hornburger P."/>
            <person name="Mueller R.-W."/>
            <person name="Bruemmer F."/>
            <person name="Labrenz M."/>
            <person name="Spormann A.M."/>
            <person name="Op den Camp H."/>
            <person name="Overmann J."/>
            <person name="Amann R."/>
            <person name="Jetten M.S.M."/>
            <person name="Mascher T."/>
            <person name="Medema M.H."/>
            <person name="Devos D.P."/>
            <person name="Kaster A.-K."/>
            <person name="Ovreas L."/>
            <person name="Rohde M."/>
            <person name="Galperin M.Y."/>
            <person name="Jogler C."/>
        </authorList>
    </citation>
    <scope>NUCLEOTIDE SEQUENCE [LARGE SCALE GENOMIC DNA]</scope>
    <source>
        <strain evidence="3 4">Mal33</strain>
    </source>
</reference>